<dbReference type="EMBL" id="GGEC01000383">
    <property type="protein sequence ID" value="MBW80866.1"/>
    <property type="molecule type" value="Transcribed_RNA"/>
</dbReference>
<protein>
    <submittedName>
        <fullName evidence="1">Uncharacterized protein</fullName>
    </submittedName>
</protein>
<name>A0A2P2IHZ8_RHIMU</name>
<organism evidence="1">
    <name type="scientific">Rhizophora mucronata</name>
    <name type="common">Asiatic mangrove</name>
    <dbReference type="NCBI Taxonomy" id="61149"/>
    <lineage>
        <taxon>Eukaryota</taxon>
        <taxon>Viridiplantae</taxon>
        <taxon>Streptophyta</taxon>
        <taxon>Embryophyta</taxon>
        <taxon>Tracheophyta</taxon>
        <taxon>Spermatophyta</taxon>
        <taxon>Magnoliopsida</taxon>
        <taxon>eudicotyledons</taxon>
        <taxon>Gunneridae</taxon>
        <taxon>Pentapetalae</taxon>
        <taxon>rosids</taxon>
        <taxon>fabids</taxon>
        <taxon>Malpighiales</taxon>
        <taxon>Rhizophoraceae</taxon>
        <taxon>Rhizophora</taxon>
    </lineage>
</organism>
<evidence type="ECO:0000313" key="1">
    <source>
        <dbReference type="EMBL" id="MBW80866.1"/>
    </source>
</evidence>
<accession>A0A2P2IHZ8</accession>
<proteinExistence type="predicted"/>
<sequence length="52" mass="6405">MICISILDFLFIAYPFHFRFPFHREGKRFYKDQIKTETFRSRGLYVGREINV</sequence>
<reference evidence="1" key="1">
    <citation type="submission" date="2018-02" db="EMBL/GenBank/DDBJ databases">
        <title>Rhizophora mucronata_Transcriptome.</title>
        <authorList>
            <person name="Meera S.P."/>
            <person name="Sreeshan A."/>
            <person name="Augustine A."/>
        </authorList>
    </citation>
    <scope>NUCLEOTIDE SEQUENCE</scope>
    <source>
        <tissue evidence="1">Leaf</tissue>
    </source>
</reference>
<dbReference type="AlphaFoldDB" id="A0A2P2IHZ8"/>